<dbReference type="RefSeq" id="WP_323738457.1">
    <property type="nucleotide sequence ID" value="NZ_CP112932.1"/>
</dbReference>
<keyword evidence="2" id="KW-1185">Reference proteome</keyword>
<organism evidence="1 2">
    <name type="scientific">Candidatus Trichorickettsia mobilis</name>
    <dbReference type="NCBI Taxonomy" id="1346319"/>
    <lineage>
        <taxon>Bacteria</taxon>
        <taxon>Pseudomonadati</taxon>
        <taxon>Pseudomonadota</taxon>
        <taxon>Alphaproteobacteria</taxon>
        <taxon>Rickettsiales</taxon>
        <taxon>Rickettsiaceae</taxon>
        <taxon>Rickettsieae</taxon>
        <taxon>Candidatus Trichorickettsia</taxon>
    </lineage>
</organism>
<evidence type="ECO:0000313" key="1">
    <source>
        <dbReference type="EMBL" id="WPY00382.1"/>
    </source>
</evidence>
<sequence>MKTIAFSGDIIVVLNEGKIGDQNQLYGITDAVIAKLPKQSIQYIHSTQVMSLKHILDSECKQNNNTILLTSGLDGANIINDVYRQSCPNIFIVNTTHLIFDEHNQILGKANLIALPTSSIDPNFLQAAEQKGSKIIQTIGVAHNSTPAILEQDYQKHQKDFSWLAQKPKIAMIILGGDAPAKDNKIAIYTAAEAKKAAKYIGEFCKNGQYSLMIFNGARTGLYDPQTFKKREWVHQGKQIDPVTTAFIEELAKYMDKSAFKLYDFNHKVGGFYKAGLWIIKKAKDGKCFLPGESTSMISEAIDNLNGRTVIIQNNAMNKTHKKHIMSEAAAGNTVILDQNFQEIKIPITSHQYSRKSAATEIAEAILNFAN</sequence>
<proteinExistence type="predicted"/>
<protein>
    <submittedName>
        <fullName evidence="1">Uncharacterized protein</fullName>
    </submittedName>
</protein>
<dbReference type="Proteomes" id="UP001326613">
    <property type="component" value="Chromosome"/>
</dbReference>
<evidence type="ECO:0000313" key="2">
    <source>
        <dbReference type="Proteomes" id="UP001326613"/>
    </source>
</evidence>
<name>A0ABZ0UUS5_9RICK</name>
<accession>A0ABZ0UUS5</accession>
<gene>
    <name evidence="1" type="ORF">Trichorick_00255</name>
</gene>
<reference evidence="1 2" key="1">
    <citation type="submission" date="2022-10" db="EMBL/GenBank/DDBJ databases">
        <title>Host association and intracellularity evolved multiple times independently in the Rickettsiales.</title>
        <authorList>
            <person name="Castelli M."/>
            <person name="Nardi T."/>
            <person name="Gammuto L."/>
            <person name="Bellinzona G."/>
            <person name="Sabaneyeva E."/>
            <person name="Potekhin A."/>
            <person name="Serra V."/>
            <person name="Petroni G."/>
            <person name="Sassera D."/>
        </authorList>
    </citation>
    <scope>NUCLEOTIDE SEQUENCE [LARGE SCALE GENOMIC DNA]</scope>
    <source>
        <strain evidence="1 2">Kr 154-4</strain>
    </source>
</reference>
<dbReference type="EMBL" id="CP112932">
    <property type="protein sequence ID" value="WPY00382.1"/>
    <property type="molecule type" value="Genomic_DNA"/>
</dbReference>